<dbReference type="GO" id="GO:0005524">
    <property type="term" value="F:ATP binding"/>
    <property type="evidence" value="ECO:0007669"/>
    <property type="project" value="UniProtKB-KW"/>
</dbReference>
<feature type="transmembrane region" description="Helical" evidence="7">
    <location>
        <begin position="169"/>
        <end position="194"/>
    </location>
</feature>
<evidence type="ECO:0000256" key="7">
    <source>
        <dbReference type="SAM" id="Phobius"/>
    </source>
</evidence>
<dbReference type="OrthoDB" id="9806127at2"/>
<dbReference type="GO" id="GO:0016887">
    <property type="term" value="F:ATP hydrolysis activity"/>
    <property type="evidence" value="ECO:0007669"/>
    <property type="project" value="InterPro"/>
</dbReference>
<dbReference type="GO" id="GO:0034040">
    <property type="term" value="F:ATPase-coupled lipid transmembrane transporter activity"/>
    <property type="evidence" value="ECO:0007669"/>
    <property type="project" value="TreeGrafter"/>
</dbReference>
<feature type="transmembrane region" description="Helical" evidence="7">
    <location>
        <begin position="206"/>
        <end position="226"/>
    </location>
</feature>
<keyword evidence="2 7" id="KW-0812">Transmembrane</keyword>
<dbReference type="InterPro" id="IPR003593">
    <property type="entry name" value="AAA+_ATPase"/>
</dbReference>
<dbReference type="Pfam" id="PF00664">
    <property type="entry name" value="ABC_membrane"/>
    <property type="match status" value="1"/>
</dbReference>
<feature type="domain" description="ABC transporter" evidence="8">
    <location>
        <begin position="486"/>
        <end position="718"/>
    </location>
</feature>
<evidence type="ECO:0000256" key="1">
    <source>
        <dbReference type="ARBA" id="ARBA00004651"/>
    </source>
</evidence>
<proteinExistence type="predicted"/>
<feature type="transmembrane region" description="Helical" evidence="7">
    <location>
        <begin position="309"/>
        <end position="329"/>
    </location>
</feature>
<dbReference type="InterPro" id="IPR011527">
    <property type="entry name" value="ABC1_TM_dom"/>
</dbReference>
<keyword evidence="5 7" id="KW-1133">Transmembrane helix</keyword>
<dbReference type="GO" id="GO:0008233">
    <property type="term" value="F:peptidase activity"/>
    <property type="evidence" value="ECO:0007669"/>
    <property type="project" value="InterPro"/>
</dbReference>
<dbReference type="InterPro" id="IPR005074">
    <property type="entry name" value="Peptidase_C39"/>
</dbReference>
<evidence type="ECO:0000259" key="10">
    <source>
        <dbReference type="PROSITE" id="PS50990"/>
    </source>
</evidence>
<evidence type="ECO:0000256" key="3">
    <source>
        <dbReference type="ARBA" id="ARBA00022741"/>
    </source>
</evidence>
<dbReference type="InterPro" id="IPR027417">
    <property type="entry name" value="P-loop_NTPase"/>
</dbReference>
<keyword evidence="3" id="KW-0547">Nucleotide-binding</keyword>
<dbReference type="PROSITE" id="PS50990">
    <property type="entry name" value="PEPTIDASE_C39"/>
    <property type="match status" value="1"/>
</dbReference>
<dbReference type="InterPro" id="IPR036640">
    <property type="entry name" value="ABC1_TM_sf"/>
</dbReference>
<evidence type="ECO:0000313" key="12">
    <source>
        <dbReference type="Proteomes" id="UP000321933"/>
    </source>
</evidence>
<dbReference type="SUPFAM" id="SSF90123">
    <property type="entry name" value="ABC transporter transmembrane region"/>
    <property type="match status" value="1"/>
</dbReference>
<comment type="subcellular location">
    <subcellularLocation>
        <location evidence="1">Cell membrane</location>
        <topology evidence="1">Multi-pass membrane protein</topology>
    </subcellularLocation>
</comment>
<accession>A0A5C8ZNH5</accession>
<dbReference type="GO" id="GO:0140359">
    <property type="term" value="F:ABC-type transporter activity"/>
    <property type="evidence" value="ECO:0007669"/>
    <property type="project" value="InterPro"/>
</dbReference>
<dbReference type="InterPro" id="IPR003439">
    <property type="entry name" value="ABC_transporter-like_ATP-bd"/>
</dbReference>
<evidence type="ECO:0000259" key="9">
    <source>
        <dbReference type="PROSITE" id="PS50929"/>
    </source>
</evidence>
<comment type="caution">
    <text evidence="11">The sequence shown here is derived from an EMBL/GenBank/DDBJ whole genome shotgun (WGS) entry which is preliminary data.</text>
</comment>
<dbReference type="SMART" id="SM00382">
    <property type="entry name" value="AAA"/>
    <property type="match status" value="1"/>
</dbReference>
<dbReference type="Proteomes" id="UP000321933">
    <property type="component" value="Unassembled WGS sequence"/>
</dbReference>
<dbReference type="PANTHER" id="PTHR24221">
    <property type="entry name" value="ATP-BINDING CASSETTE SUB-FAMILY B"/>
    <property type="match status" value="1"/>
</dbReference>
<keyword evidence="4" id="KW-0067">ATP-binding</keyword>
<evidence type="ECO:0000256" key="5">
    <source>
        <dbReference type="ARBA" id="ARBA00022989"/>
    </source>
</evidence>
<organism evidence="11 12">
    <name type="scientific">Parahaliea aestuarii</name>
    <dbReference type="NCBI Taxonomy" id="1852021"/>
    <lineage>
        <taxon>Bacteria</taxon>
        <taxon>Pseudomonadati</taxon>
        <taxon>Pseudomonadota</taxon>
        <taxon>Gammaproteobacteria</taxon>
        <taxon>Cellvibrionales</taxon>
        <taxon>Halieaceae</taxon>
        <taxon>Parahaliea</taxon>
    </lineage>
</organism>
<feature type="domain" description="Peptidase C39" evidence="10">
    <location>
        <begin position="14"/>
        <end position="136"/>
    </location>
</feature>
<dbReference type="GO" id="GO:0005886">
    <property type="term" value="C:plasma membrane"/>
    <property type="evidence" value="ECO:0007669"/>
    <property type="project" value="UniProtKB-SubCell"/>
</dbReference>
<dbReference type="NCBIfam" id="TIGR03375">
    <property type="entry name" value="type_I_sec_LssB"/>
    <property type="match status" value="1"/>
</dbReference>
<dbReference type="Pfam" id="PF00005">
    <property type="entry name" value="ABC_tran"/>
    <property type="match status" value="1"/>
</dbReference>
<feature type="domain" description="ABC transmembrane type-1" evidence="9">
    <location>
        <begin position="172"/>
        <end position="450"/>
    </location>
</feature>
<reference evidence="11 12" key="1">
    <citation type="submission" date="2019-08" db="EMBL/GenBank/DDBJ databases">
        <title>Parahaliea maris sp. nov., isolated from the surface seawater.</title>
        <authorList>
            <person name="Liu Y."/>
        </authorList>
    </citation>
    <scope>NUCLEOTIDE SEQUENCE [LARGE SCALE GENOMIC DNA]</scope>
    <source>
        <strain evidence="11 12">S2-26</strain>
    </source>
</reference>
<protein>
    <submittedName>
        <fullName evidence="11">Type I secretion system permease/ATPase</fullName>
    </submittedName>
</protein>
<evidence type="ECO:0000313" key="11">
    <source>
        <dbReference type="EMBL" id="TXS89179.1"/>
    </source>
</evidence>
<keyword evidence="6 7" id="KW-0472">Membrane</keyword>
<dbReference type="PROSITE" id="PS50893">
    <property type="entry name" value="ABC_TRANSPORTER_2"/>
    <property type="match status" value="1"/>
</dbReference>
<dbReference type="SUPFAM" id="SSF52540">
    <property type="entry name" value="P-loop containing nucleoside triphosphate hydrolases"/>
    <property type="match status" value="1"/>
</dbReference>
<gene>
    <name evidence="11" type="ORF">FVW59_18830</name>
</gene>
<feature type="transmembrane region" description="Helical" evidence="7">
    <location>
        <begin position="278"/>
        <end position="303"/>
    </location>
</feature>
<dbReference type="Gene3D" id="3.90.70.10">
    <property type="entry name" value="Cysteine proteinases"/>
    <property type="match status" value="1"/>
</dbReference>
<dbReference type="PROSITE" id="PS50929">
    <property type="entry name" value="ABC_TM1F"/>
    <property type="match status" value="1"/>
</dbReference>
<dbReference type="AlphaFoldDB" id="A0A5C8ZNH5"/>
<dbReference type="PROSITE" id="PS00211">
    <property type="entry name" value="ABC_TRANSPORTER_1"/>
    <property type="match status" value="1"/>
</dbReference>
<dbReference type="EMBL" id="VRYZ01000010">
    <property type="protein sequence ID" value="TXS89179.1"/>
    <property type="molecule type" value="Genomic_DNA"/>
</dbReference>
<evidence type="ECO:0000256" key="2">
    <source>
        <dbReference type="ARBA" id="ARBA00022692"/>
    </source>
</evidence>
<evidence type="ECO:0000256" key="6">
    <source>
        <dbReference type="ARBA" id="ARBA00023136"/>
    </source>
</evidence>
<evidence type="ECO:0000256" key="4">
    <source>
        <dbReference type="ARBA" id="ARBA00022840"/>
    </source>
</evidence>
<name>A0A5C8ZNH5_9GAMM</name>
<dbReference type="CDD" id="cd18587">
    <property type="entry name" value="ABC_6TM_LapB_like"/>
    <property type="match status" value="1"/>
</dbReference>
<keyword evidence="12" id="KW-1185">Reference proteome</keyword>
<dbReference type="InterPro" id="IPR017750">
    <property type="entry name" value="ATPase_T1SS"/>
</dbReference>
<dbReference type="Gene3D" id="1.20.1560.10">
    <property type="entry name" value="ABC transporter type 1, transmembrane domain"/>
    <property type="match status" value="1"/>
</dbReference>
<dbReference type="InterPro" id="IPR017871">
    <property type="entry name" value="ABC_transporter-like_CS"/>
</dbReference>
<evidence type="ECO:0000259" key="8">
    <source>
        <dbReference type="PROSITE" id="PS50893"/>
    </source>
</evidence>
<sequence length="727" mass="78488">MAVGREPDIAAALSAGGVPLEPLLQGVQCLLARQGRELTVEGLRYRAPLDHGRLAPESLPELLARLDVAARLVELSLEDICPSLLPCLLLLNDGHTFVLIGKLDGQYDVVCPLTGGTQTLAPEKLAALYAGRSLFAHARSLQQSRVDGYGRESHGHWFWSRVRSHWKQFAEVALASLFAAVLAVGTALFAMQVYDRVVPTQAEETLWALAIGVFLAIGLECILRGLRAQLIETSGKRLDLALSRQLFEQAVSLKLSARPGSAGAFASQVRDFDSVREFFTAGTLGAFGDLPFTLLFLGLIALIGGPVVWVPVAAMVAIIVPSILAQPVVARRAREGMREAAVRNAVLLEAVDHLETVKSTRAEGRSLRLWQQISAEQAGRAVSGRHLDTWLAGWAAAMQQCAYAGTIIAGVYLIFDGTLTVGGLIACSILSSRALSPATQVSRLLGRWQQVRVALEGLEDLMQRPIEREPQRQYVALSTTRGAFMLRAVRWQYQPDMSPALTLEKWDIGSGERWALLGSNGAGKSTLLRLLAGLYDPTAGSVRLDNLELAQVDSADKRRLISYLPQDVALFHGTLRDNLTLDGGAYDDHQLLEALDRAGLGGFVRAHPLGLDLFLPGNQSLSGGQRQCVGLARLFLQDAPIVLMDEPTAALDQQAEAAVIGQLKDWLADRTLVIATHKRALLELVSHALVLGQGGALLQGTIDSVNERLEQAHRASAAPTTVRGVSR</sequence>
<dbReference type="PANTHER" id="PTHR24221:SF248">
    <property type="entry name" value="ABC TRANSPORTER TRANSMEMBRANE REGION"/>
    <property type="match status" value="1"/>
</dbReference>
<dbReference type="Gene3D" id="3.40.50.300">
    <property type="entry name" value="P-loop containing nucleotide triphosphate hydrolases"/>
    <property type="match status" value="1"/>
</dbReference>
<dbReference type="GO" id="GO:0006508">
    <property type="term" value="P:proteolysis"/>
    <property type="evidence" value="ECO:0007669"/>
    <property type="project" value="InterPro"/>
</dbReference>
<dbReference type="InterPro" id="IPR039421">
    <property type="entry name" value="Type_1_exporter"/>
</dbReference>